<evidence type="ECO:0000256" key="1">
    <source>
        <dbReference type="SAM" id="MobiDB-lite"/>
    </source>
</evidence>
<protein>
    <submittedName>
        <fullName evidence="2">Uncharacterized protein</fullName>
    </submittedName>
</protein>
<dbReference type="Gramene" id="OQU87292">
    <property type="protein sequence ID" value="OQU87292"/>
    <property type="gene ID" value="SORBI_3003G248901"/>
</dbReference>
<reference evidence="2 3" key="1">
    <citation type="journal article" date="2009" name="Nature">
        <title>The Sorghum bicolor genome and the diversification of grasses.</title>
        <authorList>
            <person name="Paterson A.H."/>
            <person name="Bowers J.E."/>
            <person name="Bruggmann R."/>
            <person name="Dubchak I."/>
            <person name="Grimwood J."/>
            <person name="Gundlach H."/>
            <person name="Haberer G."/>
            <person name="Hellsten U."/>
            <person name="Mitros T."/>
            <person name="Poliakov A."/>
            <person name="Schmutz J."/>
            <person name="Spannagl M."/>
            <person name="Tang H."/>
            <person name="Wang X."/>
            <person name="Wicker T."/>
            <person name="Bharti A.K."/>
            <person name="Chapman J."/>
            <person name="Feltus F.A."/>
            <person name="Gowik U."/>
            <person name="Grigoriev I.V."/>
            <person name="Lyons E."/>
            <person name="Maher C.A."/>
            <person name="Martis M."/>
            <person name="Narechania A."/>
            <person name="Otillar R.P."/>
            <person name="Penning B.W."/>
            <person name="Salamov A.A."/>
            <person name="Wang Y."/>
            <person name="Zhang L."/>
            <person name="Carpita N.C."/>
            <person name="Freeling M."/>
            <person name="Gingle A.R."/>
            <person name="Hash C.T."/>
            <person name="Keller B."/>
            <person name="Klein P."/>
            <person name="Kresovich S."/>
            <person name="McCann M.C."/>
            <person name="Ming R."/>
            <person name="Peterson D.G."/>
            <person name="Mehboob-ur-Rahman"/>
            <person name="Ware D."/>
            <person name="Westhoff P."/>
            <person name="Mayer K.F."/>
            <person name="Messing J."/>
            <person name="Rokhsar D.S."/>
        </authorList>
    </citation>
    <scope>NUCLEOTIDE SEQUENCE [LARGE SCALE GENOMIC DNA]</scope>
    <source>
        <strain evidence="3">cv. BTx623</strain>
    </source>
</reference>
<dbReference type="EMBL" id="CM000762">
    <property type="protein sequence ID" value="OQU87292.1"/>
    <property type="molecule type" value="Genomic_DNA"/>
</dbReference>
<evidence type="ECO:0000313" key="2">
    <source>
        <dbReference type="EMBL" id="OQU87292.1"/>
    </source>
</evidence>
<accession>A0A1W0VYV5</accession>
<sequence>MATVAVDRHQLDGIIAPAETAAAGGGAPVQKRRGWIKRMMYSPVAAAVGAEKGRTAAAAAAAAYDDDSGATRTTKPRRGGWLRRLMVPPPREHRRQRKLVGGGGGGSASSSRLLAGLPRWKRVSIGGGWASALLDAAAFRVISLRPPPSFTADENFQSWLRLALNVSFERSCLDWTEKDKGTTVHASAHCCWGRRPFLHKASTFNFVALYVYGIMGSGRLTWERDARLFDVKHWIKQG</sequence>
<feature type="region of interest" description="Disordered" evidence="1">
    <location>
        <begin position="91"/>
        <end position="110"/>
    </location>
</feature>
<dbReference type="ExpressionAtlas" id="A0A1W0VYV5">
    <property type="expression patterns" value="baseline and differential"/>
</dbReference>
<reference evidence="3" key="2">
    <citation type="journal article" date="2018" name="Plant J.">
        <title>The Sorghum bicolor reference genome: improved assembly, gene annotations, a transcriptome atlas, and signatures of genome organization.</title>
        <authorList>
            <person name="McCormick R.F."/>
            <person name="Truong S.K."/>
            <person name="Sreedasyam A."/>
            <person name="Jenkins J."/>
            <person name="Shu S."/>
            <person name="Sims D."/>
            <person name="Kennedy M."/>
            <person name="Amirebrahimi M."/>
            <person name="Weers B.D."/>
            <person name="McKinley B."/>
            <person name="Mattison A."/>
            <person name="Morishige D.T."/>
            <person name="Grimwood J."/>
            <person name="Schmutz J."/>
            <person name="Mullet J.E."/>
        </authorList>
    </citation>
    <scope>NUCLEOTIDE SEQUENCE [LARGE SCALE GENOMIC DNA]</scope>
    <source>
        <strain evidence="3">cv. BTx623</strain>
    </source>
</reference>
<dbReference type="AlphaFoldDB" id="A0A1W0VYV5"/>
<name>A0A1W0VYV5_SORBI</name>
<organism evidence="2 3">
    <name type="scientific">Sorghum bicolor</name>
    <name type="common">Sorghum</name>
    <name type="synonym">Sorghum vulgare</name>
    <dbReference type="NCBI Taxonomy" id="4558"/>
    <lineage>
        <taxon>Eukaryota</taxon>
        <taxon>Viridiplantae</taxon>
        <taxon>Streptophyta</taxon>
        <taxon>Embryophyta</taxon>
        <taxon>Tracheophyta</taxon>
        <taxon>Spermatophyta</taxon>
        <taxon>Magnoliopsida</taxon>
        <taxon>Liliopsida</taxon>
        <taxon>Poales</taxon>
        <taxon>Poaceae</taxon>
        <taxon>PACMAD clade</taxon>
        <taxon>Panicoideae</taxon>
        <taxon>Andropogonodae</taxon>
        <taxon>Andropogoneae</taxon>
        <taxon>Sorghinae</taxon>
        <taxon>Sorghum</taxon>
    </lineage>
</organism>
<gene>
    <name evidence="2" type="ORF">SORBI_3003G248901</name>
</gene>
<dbReference type="InParanoid" id="A0A1W0VYV5"/>
<proteinExistence type="predicted"/>
<evidence type="ECO:0000313" key="3">
    <source>
        <dbReference type="Proteomes" id="UP000000768"/>
    </source>
</evidence>
<dbReference type="Proteomes" id="UP000000768">
    <property type="component" value="Chromosome 3"/>
</dbReference>
<keyword evidence="3" id="KW-1185">Reference proteome</keyword>